<feature type="transmembrane region" description="Helical" evidence="12">
    <location>
        <begin position="302"/>
        <end position="323"/>
    </location>
</feature>
<dbReference type="EMBL" id="JAUEOZ010000002">
    <property type="protein sequence ID" value="MDN2482583.1"/>
    <property type="molecule type" value="Genomic_DNA"/>
</dbReference>
<keyword evidence="7" id="KW-0408">Iron</keyword>
<dbReference type="InterPro" id="IPR050450">
    <property type="entry name" value="COX15/CtaA_HemeA_synthase"/>
</dbReference>
<evidence type="ECO:0000256" key="4">
    <source>
        <dbReference type="ARBA" id="ARBA00022723"/>
    </source>
</evidence>
<evidence type="ECO:0000256" key="2">
    <source>
        <dbReference type="ARBA" id="ARBA00022475"/>
    </source>
</evidence>
<evidence type="ECO:0000313" key="14">
    <source>
        <dbReference type="Proteomes" id="UP001169719"/>
    </source>
</evidence>
<keyword evidence="10" id="KW-1015">Disulfide bond</keyword>
<comment type="subcellular location">
    <subcellularLocation>
        <location evidence="1">Membrane</location>
        <topology evidence="1">Multi-pass membrane protein</topology>
    </subcellularLocation>
</comment>
<keyword evidence="6" id="KW-0560">Oxidoreductase</keyword>
<evidence type="ECO:0000256" key="8">
    <source>
        <dbReference type="ARBA" id="ARBA00023133"/>
    </source>
</evidence>
<sequence length="332" mass="36742">MSTVSLVRFTLYLAVIVIALGAYTRLSDAGLGCPDWPGCYGKILVPQSQADIALANQAFPERAVEPYKAWLEMIHRYVAGTLGLLIAWITFRCWKERTISRTLPTFIAALVIFQALLGMWTVTLKLLPVVVMAHLLGGFTLLASLSLLYWKLSHPPAPHGLQRLTGESNHGLKLFAAAALVVVVLQVMLGGWTSSNYAALVCTRLPICEGQWWTMLDFAKAFDWWQAGHDNYEFGVLSYGPRMTIHVVHRFGALVTTLCLLLLIYKCWQWASLRSEAKLVAGVLTLQLALGIANVVLHLPLWVAVAHNLGAASLVVAVLYTNYRIWTTAVRN</sequence>
<evidence type="ECO:0000256" key="3">
    <source>
        <dbReference type="ARBA" id="ARBA00022692"/>
    </source>
</evidence>
<keyword evidence="4" id="KW-0479">Metal-binding</keyword>
<dbReference type="PANTHER" id="PTHR35457">
    <property type="entry name" value="HEME A SYNTHASE"/>
    <property type="match status" value="1"/>
</dbReference>
<keyword evidence="3 12" id="KW-0812">Transmembrane</keyword>
<keyword evidence="2" id="KW-1003">Cell membrane</keyword>
<comment type="pathway">
    <text evidence="11">Porphyrin-containing compound metabolism.</text>
</comment>
<dbReference type="Proteomes" id="UP001169719">
    <property type="component" value="Unassembled WGS sequence"/>
</dbReference>
<accession>A0ABT7Y3L3</accession>
<evidence type="ECO:0000256" key="11">
    <source>
        <dbReference type="ARBA" id="ARBA00023444"/>
    </source>
</evidence>
<dbReference type="Pfam" id="PF02628">
    <property type="entry name" value="COX15-CtaA"/>
    <property type="match status" value="1"/>
</dbReference>
<keyword evidence="8" id="KW-0350">Heme biosynthesis</keyword>
<feature type="transmembrane region" description="Helical" evidence="12">
    <location>
        <begin position="74"/>
        <end position="91"/>
    </location>
</feature>
<evidence type="ECO:0000256" key="6">
    <source>
        <dbReference type="ARBA" id="ARBA00023002"/>
    </source>
</evidence>
<feature type="transmembrane region" description="Helical" evidence="12">
    <location>
        <begin position="277"/>
        <end position="296"/>
    </location>
</feature>
<evidence type="ECO:0000256" key="10">
    <source>
        <dbReference type="ARBA" id="ARBA00023157"/>
    </source>
</evidence>
<dbReference type="InterPro" id="IPR003780">
    <property type="entry name" value="COX15/CtaA_fam"/>
</dbReference>
<evidence type="ECO:0000256" key="12">
    <source>
        <dbReference type="SAM" id="Phobius"/>
    </source>
</evidence>
<dbReference type="RefSeq" id="WP_289962651.1">
    <property type="nucleotide sequence ID" value="NZ_JAUEOZ010000002.1"/>
</dbReference>
<evidence type="ECO:0000256" key="1">
    <source>
        <dbReference type="ARBA" id="ARBA00004141"/>
    </source>
</evidence>
<proteinExistence type="predicted"/>
<name>A0ABT7Y3L3_9VIBR</name>
<feature type="transmembrane region" description="Helical" evidence="12">
    <location>
        <begin position="171"/>
        <end position="189"/>
    </location>
</feature>
<organism evidence="13 14">
    <name type="scientific">Vibrio agarivorans</name>
    <dbReference type="NCBI Taxonomy" id="153622"/>
    <lineage>
        <taxon>Bacteria</taxon>
        <taxon>Pseudomonadati</taxon>
        <taxon>Pseudomonadota</taxon>
        <taxon>Gammaproteobacteria</taxon>
        <taxon>Vibrionales</taxon>
        <taxon>Vibrionaceae</taxon>
        <taxon>Vibrio</taxon>
    </lineage>
</organism>
<dbReference type="PANTHER" id="PTHR35457:SF1">
    <property type="entry name" value="HEME A SYNTHASE"/>
    <property type="match status" value="1"/>
</dbReference>
<reference evidence="13" key="1">
    <citation type="submission" date="2024-05" db="EMBL/GenBank/DDBJ databases">
        <title>Genome Sequences of Four Agar- Degrading Marine Bacteria.</title>
        <authorList>
            <person name="Phillips E.K."/>
            <person name="Shaffer J.C."/>
            <person name="Henson M.W."/>
            <person name="Temperton B."/>
            <person name="Thrash C.J."/>
            <person name="Martin M.O."/>
        </authorList>
    </citation>
    <scope>NUCLEOTIDE SEQUENCE</scope>
    <source>
        <strain evidence="13">EKP203</strain>
    </source>
</reference>
<feature type="transmembrane region" description="Helical" evidence="12">
    <location>
        <begin position="129"/>
        <end position="150"/>
    </location>
</feature>
<feature type="transmembrane region" description="Helical" evidence="12">
    <location>
        <begin position="9"/>
        <end position="26"/>
    </location>
</feature>
<protein>
    <submittedName>
        <fullName evidence="13">COX15/CtaA family protein</fullName>
    </submittedName>
</protein>
<evidence type="ECO:0000256" key="7">
    <source>
        <dbReference type="ARBA" id="ARBA00023004"/>
    </source>
</evidence>
<feature type="transmembrane region" description="Helical" evidence="12">
    <location>
        <begin position="247"/>
        <end position="265"/>
    </location>
</feature>
<feature type="transmembrane region" description="Helical" evidence="12">
    <location>
        <begin position="103"/>
        <end position="123"/>
    </location>
</feature>
<evidence type="ECO:0000313" key="13">
    <source>
        <dbReference type="EMBL" id="MDN2482583.1"/>
    </source>
</evidence>
<gene>
    <name evidence="13" type="ORF">QWJ08_14680</name>
</gene>
<keyword evidence="14" id="KW-1185">Reference proteome</keyword>
<evidence type="ECO:0000256" key="9">
    <source>
        <dbReference type="ARBA" id="ARBA00023136"/>
    </source>
</evidence>
<keyword evidence="9 12" id="KW-0472">Membrane</keyword>
<comment type="caution">
    <text evidence="13">The sequence shown here is derived from an EMBL/GenBank/DDBJ whole genome shotgun (WGS) entry which is preliminary data.</text>
</comment>
<evidence type="ECO:0000256" key="5">
    <source>
        <dbReference type="ARBA" id="ARBA00022989"/>
    </source>
</evidence>
<keyword evidence="5 12" id="KW-1133">Transmembrane helix</keyword>